<protein>
    <recommendedName>
        <fullName evidence="3">mRNA interferase HigB</fullName>
    </recommendedName>
</protein>
<evidence type="ECO:0008006" key="3">
    <source>
        <dbReference type="Google" id="ProtNLM"/>
    </source>
</evidence>
<dbReference type="Pfam" id="PF09907">
    <property type="entry name" value="HigB_toxin"/>
    <property type="match status" value="1"/>
</dbReference>
<evidence type="ECO:0000313" key="2">
    <source>
        <dbReference type="Proteomes" id="UP001211204"/>
    </source>
</evidence>
<dbReference type="Proteomes" id="UP001211204">
    <property type="component" value="Chromosome"/>
</dbReference>
<evidence type="ECO:0000313" key="1">
    <source>
        <dbReference type="EMBL" id="BDT78392.1"/>
    </source>
</evidence>
<accession>A0ABM8CKP2</accession>
<proteinExistence type="predicted"/>
<keyword evidence="2" id="KW-1185">Reference proteome</keyword>
<name>A0ABM8CKP2_9BURK</name>
<gene>
    <name evidence="1" type="ORF">PKF032_02800</name>
</gene>
<sequence>MRIIAKKQLINFWRIHPDAEQQLKAWHDEVVHTSWKKPQDIKNQYRNASFIAGNRVVFNIKGNTYRLVVAVAYSFGAVYVKFIGSHAAYDRIDACTVQLEE</sequence>
<dbReference type="RefSeq" id="WP_281745552.1">
    <property type="nucleotide sequence ID" value="NZ_AP026974.1"/>
</dbReference>
<organism evidence="1 2">
    <name type="scientific">Polynucleobacter yangtzensis</name>
    <dbReference type="NCBI Taxonomy" id="1743159"/>
    <lineage>
        <taxon>Bacteria</taxon>
        <taxon>Pseudomonadati</taxon>
        <taxon>Pseudomonadota</taxon>
        <taxon>Betaproteobacteria</taxon>
        <taxon>Burkholderiales</taxon>
        <taxon>Burkholderiaceae</taxon>
        <taxon>Polynucleobacter</taxon>
    </lineage>
</organism>
<reference evidence="1 2" key="1">
    <citation type="submission" date="2022-11" db="EMBL/GenBank/DDBJ databases">
        <title>Complete Genome Sequences of three Polynucleobacter sp. Subcluster PnecC Strains KF022, KF023, and KF032 Isolated from a Shallow Eutrophic Lake in Japan.</title>
        <authorList>
            <person name="Ogata Y."/>
            <person name="Watanabe K."/>
            <person name="Takemine S."/>
            <person name="Shindo C."/>
            <person name="Kurokawa R."/>
            <person name="Suda W."/>
        </authorList>
    </citation>
    <scope>NUCLEOTIDE SEQUENCE [LARGE SCALE GENOMIC DNA]</scope>
    <source>
        <strain evidence="1 2">KF032</strain>
    </source>
</reference>
<dbReference type="InterPro" id="IPR018669">
    <property type="entry name" value="Toxin_HigB"/>
</dbReference>
<dbReference type="EMBL" id="AP026974">
    <property type="protein sequence ID" value="BDT78392.1"/>
    <property type="molecule type" value="Genomic_DNA"/>
</dbReference>